<feature type="transmembrane region" description="Helical" evidence="1">
    <location>
        <begin position="61"/>
        <end position="81"/>
    </location>
</feature>
<dbReference type="Pfam" id="PF05449">
    <property type="entry name" value="Phage_holin_3_7"/>
    <property type="match status" value="1"/>
</dbReference>
<comment type="caution">
    <text evidence="2">The sequence shown here is derived from an EMBL/GenBank/DDBJ whole genome shotgun (WGS) entry which is preliminary data.</text>
</comment>
<dbReference type="EMBL" id="JAADJU010000004">
    <property type="protein sequence ID" value="NMP26865.1"/>
    <property type="molecule type" value="Genomic_DNA"/>
</dbReference>
<dbReference type="Proteomes" id="UP000585363">
    <property type="component" value="Unassembled WGS sequence"/>
</dbReference>
<feature type="transmembrane region" description="Helical" evidence="1">
    <location>
        <begin position="6"/>
        <end position="23"/>
    </location>
</feature>
<keyword evidence="1" id="KW-0812">Transmembrane</keyword>
<keyword evidence="1" id="KW-0472">Membrane</keyword>
<sequence length="91" mass="10287">MAKDPFVIANAFLCALISLRLMFFRKIGARHCWWASWLAYLLVLGYGGTVIEWLFGRYADTHPITPIINLLVAALVIRARGNAAKLLSRRI</sequence>
<reference evidence="2 3" key="2">
    <citation type="submission" date="2020-06" db="EMBL/GenBank/DDBJ databases">
        <title>Polyphasic characterization of a Rahnella strain isolated from tree sap.</title>
        <authorList>
            <person name="Kim I.S."/>
        </authorList>
    </citation>
    <scope>NUCLEOTIDE SEQUENCE [LARGE SCALE GENOMIC DNA]</scope>
    <source>
        <strain evidence="2 3">SAP-1</strain>
    </source>
</reference>
<gene>
    <name evidence="2" type="ORF">GW590_08310</name>
</gene>
<evidence type="ECO:0000313" key="3">
    <source>
        <dbReference type="Proteomes" id="UP000585363"/>
    </source>
</evidence>
<feature type="transmembrane region" description="Helical" evidence="1">
    <location>
        <begin position="35"/>
        <end position="55"/>
    </location>
</feature>
<dbReference type="RefSeq" id="WP_169402573.1">
    <property type="nucleotide sequence ID" value="NZ_JAADJU010000004.1"/>
</dbReference>
<reference evidence="2 3" key="1">
    <citation type="submission" date="2020-01" db="EMBL/GenBank/DDBJ databases">
        <authorList>
            <person name="Lee S.D."/>
        </authorList>
    </citation>
    <scope>NUCLEOTIDE SEQUENCE [LARGE SCALE GENOMIC DNA]</scope>
    <source>
        <strain evidence="2 3">SAP-1</strain>
    </source>
</reference>
<organism evidence="2 3">
    <name type="scientific">Rouxiella aceris</name>
    <dbReference type="NCBI Taxonomy" id="2703884"/>
    <lineage>
        <taxon>Bacteria</taxon>
        <taxon>Pseudomonadati</taxon>
        <taxon>Pseudomonadota</taxon>
        <taxon>Gammaproteobacteria</taxon>
        <taxon>Enterobacterales</taxon>
        <taxon>Yersiniaceae</taxon>
        <taxon>Rouxiella</taxon>
    </lineage>
</organism>
<protein>
    <submittedName>
        <fullName evidence="2">Phage holin family protein</fullName>
    </submittedName>
</protein>
<accession>A0A848MGS6</accession>
<name>A0A848MGS6_9GAMM</name>
<evidence type="ECO:0000313" key="2">
    <source>
        <dbReference type="EMBL" id="NMP26865.1"/>
    </source>
</evidence>
<proteinExistence type="predicted"/>
<keyword evidence="1" id="KW-1133">Transmembrane helix</keyword>
<evidence type="ECO:0000256" key="1">
    <source>
        <dbReference type="SAM" id="Phobius"/>
    </source>
</evidence>
<dbReference type="AlphaFoldDB" id="A0A848MGS6"/>
<dbReference type="InterPro" id="IPR008473">
    <property type="entry name" value="Phage_holin_3_7"/>
</dbReference>
<keyword evidence="3" id="KW-1185">Reference proteome</keyword>